<sequence>MFKYDILLIIMIKMDKRSRNIIIIIIVVLFIGAAFAGGYYYHEPVKKPEKKYMEYLNGIPVCDVYYKNNLKNLLITGPSSYIEYANNNSRDNTVNGNLSARWTLKQSDAFEDNISVFYKDFKELGYGWIPGYTQMVGDVVAPTIVNGIVYITSSDGMVYGINDKTGNVIFSLSVPSSIMSETLVYKNIGYVGLGSAFFTYDQGLLNAFGGGYRGRYSGLTGILAFNATTGRPLWLHLTKAQAMPTGVIANNQLIWDDGDGNIYSMNLTNGNTIWKYHYNGSANMASLLYYRPMKLIIAGFSSGYPTNMSAFVELYTNGTLYKIIRLPFAATSGAGDAVPAIYNGNIVDSFTAYPVYYGPELKEISIKQAFIVASIKTGKIIINENLTKRFHVGGTNNGNSPLIINGIAYVPSIIDHKIIAVNVTTGRILWKSPELSVYAFLHDEPAYYNNMLFVPDLNNITIINATTGSIIANYTTNYIYAIQQPLIVGNTLIEDSITNYAYAVPLKDIIK</sequence>
<dbReference type="Proteomes" id="UP000000438">
    <property type="component" value="Chromosome"/>
</dbReference>
<dbReference type="AlphaFoldDB" id="Q6L0N1"/>
<dbReference type="PANTHER" id="PTHR32303:SF10">
    <property type="entry name" value="OUTER MEMBRANE PROTEIN ASSEMBLY FACTOR BAMB"/>
    <property type="match status" value="1"/>
</dbReference>
<gene>
    <name evidence="2" type="ordered locus">PTO0886</name>
</gene>
<dbReference type="KEGG" id="pto:PTO0886"/>
<evidence type="ECO:0000313" key="2">
    <source>
        <dbReference type="EMBL" id="AAT43471.1"/>
    </source>
</evidence>
<dbReference type="STRING" id="263820.PTO0886"/>
<evidence type="ECO:0000313" key="3">
    <source>
        <dbReference type="Proteomes" id="UP000000438"/>
    </source>
</evidence>
<dbReference type="HOGENOM" id="CLU_532803_0_0_2"/>
<keyword evidence="1" id="KW-1133">Transmembrane helix</keyword>
<protein>
    <submittedName>
        <fullName evidence="2">Hypothetical exported protein (PQQ-dependent)</fullName>
    </submittedName>
</protein>
<dbReference type="EMBL" id="AE017261">
    <property type="protein sequence ID" value="AAT43471.1"/>
    <property type="molecule type" value="Genomic_DNA"/>
</dbReference>
<keyword evidence="1" id="KW-0472">Membrane</keyword>
<evidence type="ECO:0000256" key="1">
    <source>
        <dbReference type="SAM" id="Phobius"/>
    </source>
</evidence>
<proteinExistence type="predicted"/>
<name>Q6L0N1_PICTO</name>
<dbReference type="SUPFAM" id="SSF50998">
    <property type="entry name" value="Quinoprotein alcohol dehydrogenase-like"/>
    <property type="match status" value="2"/>
</dbReference>
<dbReference type="PaxDb" id="263820-PTO0886"/>
<dbReference type="PANTHER" id="PTHR32303">
    <property type="entry name" value="QUINOPROTEIN ALCOHOL DEHYDROGENASE (CYTOCHROME C)"/>
    <property type="match status" value="1"/>
</dbReference>
<dbReference type="InterPro" id="IPR011047">
    <property type="entry name" value="Quinoprotein_ADH-like_sf"/>
</dbReference>
<dbReference type="GO" id="GO:0016491">
    <property type="term" value="F:oxidoreductase activity"/>
    <property type="evidence" value="ECO:0007669"/>
    <property type="project" value="UniProtKB-KW"/>
</dbReference>
<keyword evidence="1" id="KW-0812">Transmembrane</keyword>
<dbReference type="InterPro" id="IPR018391">
    <property type="entry name" value="PQQ_b-propeller_rpt"/>
</dbReference>
<dbReference type="SMART" id="SM00564">
    <property type="entry name" value="PQQ"/>
    <property type="match status" value="4"/>
</dbReference>
<accession>Q6L0N1</accession>
<dbReference type="InParanoid" id="Q6L0N1"/>
<dbReference type="eggNOG" id="arCOG02556">
    <property type="taxonomic scope" value="Archaea"/>
</dbReference>
<reference evidence="2 3" key="1">
    <citation type="journal article" date="2004" name="Proc. Natl. Acad. Sci. U.S.A.">
        <title>Genome sequence of Picrophilus torridus and its implications for life around pH 0.</title>
        <authorList>
            <person name="Futterer O."/>
            <person name="Angelov A."/>
            <person name="Liesegang H."/>
            <person name="Gottschalk G."/>
            <person name="Schleper C."/>
            <person name="Schepers B."/>
            <person name="Dock C."/>
            <person name="Antranikian G."/>
            <person name="Liebl W."/>
        </authorList>
    </citation>
    <scope>NUCLEOTIDE SEQUENCE [LARGE SCALE GENOMIC DNA]</scope>
    <source>
        <strain evidence="3">ATCC 700027 / DSM 9790 / JCM 10055 / NBRC 100828</strain>
    </source>
</reference>
<dbReference type="Gene3D" id="2.130.10.10">
    <property type="entry name" value="YVTN repeat-like/Quinoprotein amine dehydrogenase"/>
    <property type="match status" value="1"/>
</dbReference>
<dbReference type="PATRIC" id="fig|263820.9.peg.924"/>
<organism evidence="2 3">
    <name type="scientific">Picrophilus torridus (strain ATCC 700027 / DSM 9790 / JCM 10055 / NBRC 100828 / KAW 2/3)</name>
    <dbReference type="NCBI Taxonomy" id="1122961"/>
    <lineage>
        <taxon>Archaea</taxon>
        <taxon>Methanobacteriati</taxon>
        <taxon>Thermoplasmatota</taxon>
        <taxon>Thermoplasmata</taxon>
        <taxon>Thermoplasmatales</taxon>
        <taxon>Picrophilaceae</taxon>
        <taxon>Picrophilus</taxon>
    </lineage>
</organism>
<feature type="transmembrane region" description="Helical" evidence="1">
    <location>
        <begin position="21"/>
        <end position="41"/>
    </location>
</feature>
<dbReference type="InterPro" id="IPR015943">
    <property type="entry name" value="WD40/YVTN_repeat-like_dom_sf"/>
</dbReference>